<evidence type="ECO:0000256" key="3">
    <source>
        <dbReference type="RuleBase" id="RU004508"/>
    </source>
</evidence>
<evidence type="ECO:0000256" key="1">
    <source>
        <dbReference type="PIRSR" id="PIRSR000390-1"/>
    </source>
</evidence>
<dbReference type="Proteomes" id="UP000034894">
    <property type="component" value="Unassembled WGS sequence"/>
</dbReference>
<proteinExistence type="inferred from homology"/>
<dbReference type="Gene3D" id="3.90.1150.10">
    <property type="entry name" value="Aspartate Aminotransferase, domain 1"/>
    <property type="match status" value="1"/>
</dbReference>
<sequence>MNLFKKPIAISLSPNLQPDDISLCLRTVFNYSRWKIGPAIKEAENRFRKNFNTDGVYSFNSGRSALYFILEALGIGDGDEVIIQAFTCVAVPDSILWRKGIPVYADIDESLNIDPKLLEQLITRKTKAIIVQHTFGLPAKINEIKKITQKYKIVLIEDCSHALGLEIGGKAAGKWGDAASFSFGRDKVISSIFGGMAVFNNLSGKQAIVIKQKYGQLKMPGNKWIGQQLMHPLLFSLVLPLYRLGLGKLLLFAALKIGLISRPVERKELNGGRPDRYPSRMPNALAVLLLNQLDKLHEYNGHRRLISEIYQRELAGMKKTKLPPELPGAVFLRYNILHPEAKKLLRFFKLEGIILGNWYQSIIDPIGVDLKKIGYRKSCCPKAEIAAETSLNLPTYPNMKEADAVGIAVKLRQYENR</sequence>
<evidence type="ECO:0000313" key="4">
    <source>
        <dbReference type="EMBL" id="KKS98567.1"/>
    </source>
</evidence>
<dbReference type="PIRSF" id="PIRSF000390">
    <property type="entry name" value="PLP_StrS"/>
    <property type="match status" value="1"/>
</dbReference>
<reference evidence="4 5" key="1">
    <citation type="journal article" date="2015" name="Nature">
        <title>rRNA introns, odd ribosomes, and small enigmatic genomes across a large radiation of phyla.</title>
        <authorList>
            <person name="Brown C.T."/>
            <person name="Hug L.A."/>
            <person name="Thomas B.C."/>
            <person name="Sharon I."/>
            <person name="Castelle C.J."/>
            <person name="Singh A."/>
            <person name="Wilkins M.J."/>
            <person name="Williams K.H."/>
            <person name="Banfield J.F."/>
        </authorList>
    </citation>
    <scope>NUCLEOTIDE SEQUENCE [LARGE SCALE GENOMIC DNA]</scope>
</reference>
<dbReference type="SUPFAM" id="SSF53383">
    <property type="entry name" value="PLP-dependent transferases"/>
    <property type="match status" value="1"/>
</dbReference>
<dbReference type="GO" id="GO:0008483">
    <property type="term" value="F:transaminase activity"/>
    <property type="evidence" value="ECO:0007669"/>
    <property type="project" value="UniProtKB-KW"/>
</dbReference>
<dbReference type="PANTHER" id="PTHR30244:SF34">
    <property type="entry name" value="DTDP-4-AMINO-4,6-DIDEOXYGALACTOSE TRANSAMINASE"/>
    <property type="match status" value="1"/>
</dbReference>
<dbReference type="GO" id="GO:0000271">
    <property type="term" value="P:polysaccharide biosynthetic process"/>
    <property type="evidence" value="ECO:0007669"/>
    <property type="project" value="TreeGrafter"/>
</dbReference>
<feature type="modified residue" description="N6-(pyridoxal phosphate)lysine" evidence="2">
    <location>
        <position position="187"/>
    </location>
</feature>
<dbReference type="InterPro" id="IPR015424">
    <property type="entry name" value="PyrdxlP-dep_Trfase"/>
</dbReference>
<evidence type="ECO:0000313" key="5">
    <source>
        <dbReference type="Proteomes" id="UP000034894"/>
    </source>
</evidence>
<dbReference type="Gene3D" id="3.40.640.10">
    <property type="entry name" value="Type I PLP-dependent aspartate aminotransferase-like (Major domain)"/>
    <property type="match status" value="1"/>
</dbReference>
<dbReference type="AlphaFoldDB" id="A0A0G1DLW1"/>
<protein>
    <submittedName>
        <fullName evidence="4">Degt/dnrj/eryc1/strs aminotransferase</fullName>
    </submittedName>
</protein>
<evidence type="ECO:0000256" key="2">
    <source>
        <dbReference type="PIRSR" id="PIRSR000390-2"/>
    </source>
</evidence>
<comment type="similarity">
    <text evidence="3">Belongs to the DegT/DnrJ/EryC1 family.</text>
</comment>
<keyword evidence="4" id="KW-0032">Aminotransferase</keyword>
<accession>A0A0G1DLW1</accession>
<comment type="caution">
    <text evidence="4">The sequence shown here is derived from an EMBL/GenBank/DDBJ whole genome shotgun (WGS) entry which is preliminary data.</text>
</comment>
<dbReference type="InterPro" id="IPR015422">
    <property type="entry name" value="PyrdxlP-dep_Trfase_small"/>
</dbReference>
<dbReference type="PANTHER" id="PTHR30244">
    <property type="entry name" value="TRANSAMINASE"/>
    <property type="match status" value="1"/>
</dbReference>
<dbReference type="InterPro" id="IPR015421">
    <property type="entry name" value="PyrdxlP-dep_Trfase_major"/>
</dbReference>
<organism evidence="4 5">
    <name type="scientific">Candidatus Gottesmanbacteria bacterium GW2011_GWA2_43_14</name>
    <dbReference type="NCBI Taxonomy" id="1618443"/>
    <lineage>
        <taxon>Bacteria</taxon>
        <taxon>Candidatus Gottesmaniibacteriota</taxon>
    </lineage>
</organism>
<feature type="active site" description="Proton acceptor" evidence="1">
    <location>
        <position position="187"/>
    </location>
</feature>
<keyword evidence="4" id="KW-0808">Transferase</keyword>
<keyword evidence="2 3" id="KW-0663">Pyridoxal phosphate</keyword>
<dbReference type="Pfam" id="PF01041">
    <property type="entry name" value="DegT_DnrJ_EryC1"/>
    <property type="match status" value="2"/>
</dbReference>
<gene>
    <name evidence="4" type="ORF">UV73_C0001G0088</name>
</gene>
<dbReference type="GO" id="GO:0030170">
    <property type="term" value="F:pyridoxal phosphate binding"/>
    <property type="evidence" value="ECO:0007669"/>
    <property type="project" value="TreeGrafter"/>
</dbReference>
<name>A0A0G1DLW1_9BACT</name>
<dbReference type="EMBL" id="LCFP01000001">
    <property type="protein sequence ID" value="KKS98567.1"/>
    <property type="molecule type" value="Genomic_DNA"/>
</dbReference>
<dbReference type="STRING" id="1618443.UV73_C0001G0088"/>
<dbReference type="InterPro" id="IPR000653">
    <property type="entry name" value="DegT/StrS_aminotransferase"/>
</dbReference>